<evidence type="ECO:0000313" key="13">
    <source>
        <dbReference type="Proteomes" id="UP000430975"/>
    </source>
</evidence>
<comment type="caution">
    <text evidence="11">The sequence shown here is derived from an EMBL/GenBank/DDBJ whole genome shotgun (WGS) entry which is preliminary data.</text>
</comment>
<organism evidence="11 13">
    <name type="scientific">Fundicoccus ignavus</name>
    <dbReference type="NCBI Taxonomy" id="2664442"/>
    <lineage>
        <taxon>Bacteria</taxon>
        <taxon>Bacillati</taxon>
        <taxon>Bacillota</taxon>
        <taxon>Bacilli</taxon>
        <taxon>Lactobacillales</taxon>
        <taxon>Aerococcaceae</taxon>
        <taxon>Fundicoccus</taxon>
    </lineage>
</organism>
<dbReference type="AlphaFoldDB" id="A0A6I2GB32"/>
<accession>A0A6I2GB32</accession>
<keyword evidence="8 9" id="KW-0456">Lyase</keyword>
<dbReference type="EMBL" id="WJQT01000033">
    <property type="protein sequence ID" value="MRJ48486.1"/>
    <property type="molecule type" value="Genomic_DNA"/>
</dbReference>
<dbReference type="PANTHER" id="PTHR30387">
    <property type="entry name" value="MANNONATE DEHYDRATASE"/>
    <property type="match status" value="1"/>
</dbReference>
<evidence type="ECO:0000256" key="3">
    <source>
        <dbReference type="ARBA" id="ARBA00004892"/>
    </source>
</evidence>
<dbReference type="SUPFAM" id="SSF51658">
    <property type="entry name" value="Xylose isomerase-like"/>
    <property type="match status" value="1"/>
</dbReference>
<dbReference type="NCBIfam" id="TIGR00695">
    <property type="entry name" value="uxuA"/>
    <property type="match status" value="1"/>
</dbReference>
<evidence type="ECO:0000256" key="7">
    <source>
        <dbReference type="ARBA" id="ARBA00023211"/>
    </source>
</evidence>
<evidence type="ECO:0000256" key="4">
    <source>
        <dbReference type="ARBA" id="ARBA00007389"/>
    </source>
</evidence>
<protein>
    <recommendedName>
        <fullName evidence="5 9">Mannonate dehydratase</fullName>
        <ecNumber evidence="5 9">4.2.1.8</ecNumber>
    </recommendedName>
    <alternativeName>
        <fullName evidence="9">D-mannonate hydro-lyase</fullName>
    </alternativeName>
</protein>
<evidence type="ECO:0000256" key="9">
    <source>
        <dbReference type="HAMAP-Rule" id="MF_00106"/>
    </source>
</evidence>
<reference evidence="13 15" key="2">
    <citation type="submission" date="2019-11" db="EMBL/GenBank/DDBJ databases">
        <title>Characterisation of Fundicoccus ignavus gen. nov. sp. nov., a novel genus of the family Aerococcaceae isolated from bulk tank milk.</title>
        <authorList>
            <person name="Siebert A."/>
            <person name="Huptas C."/>
            <person name="Wenning M."/>
            <person name="Scherer S."/>
            <person name="Doll E.V."/>
        </authorList>
    </citation>
    <scope>NUCLEOTIDE SEQUENCE [LARGE SCALE GENOMIC DNA]</scope>
    <source>
        <strain evidence="10 15">DSM 109653</strain>
        <strain evidence="11 13">WS4759</strain>
    </source>
</reference>
<comment type="function">
    <text evidence="2 9">Catalyzes the dehydration of D-mannonate.</text>
</comment>
<evidence type="ECO:0000256" key="5">
    <source>
        <dbReference type="ARBA" id="ARBA00012927"/>
    </source>
</evidence>
<comment type="similarity">
    <text evidence="4 9">Belongs to the mannonate dehydratase family.</text>
</comment>
<sequence length="355" mass="40196">MKWTFRWYGSDDPVTLDNIRQIPNMYGVVGTLTHKLPGDVWEIHEIEALKKEVEAKGLTLAGIESVSVHDSIKAGTADRDKYIENYKQTIRNLGACDVKVICYSFKPIFGWAKTNLNYELADGSHTLEYDDAVVQQIEPKQMYGLIKGQTSGFELSGWEPERLEKFHELEAMYEGLTEEGLFQNFKYFLEAIIPVCEEADVKMAVHPDDPPFNMFEYPRITKNKEDILRIVNAVDSPYNGVTFCTGSYGANPENDLVDMIHALKGKINFVHFRNVKILGHRHFLESAHLSSEGSLDMYAIMEALVETGFDGLVRPDHGRAIWDEVARPGYGLYDRALGLSYLQGLEEAAVKNSKK</sequence>
<comment type="catalytic activity">
    <reaction evidence="1 9">
        <text>D-mannonate = 2-dehydro-3-deoxy-D-gluconate + H2O</text>
        <dbReference type="Rhea" id="RHEA:20097"/>
        <dbReference type="ChEBI" id="CHEBI:15377"/>
        <dbReference type="ChEBI" id="CHEBI:17767"/>
        <dbReference type="ChEBI" id="CHEBI:57990"/>
        <dbReference type="EC" id="4.2.1.8"/>
    </reaction>
</comment>
<dbReference type="RefSeq" id="WP_153833533.1">
    <property type="nucleotide sequence ID" value="NZ_WJQR01000017.1"/>
</dbReference>
<name>A0A6I2GB32_9LACT</name>
<dbReference type="EMBL" id="WJQR01000017">
    <property type="protein sequence ID" value="MRI82700.1"/>
    <property type="molecule type" value="Genomic_DNA"/>
</dbReference>
<evidence type="ECO:0000256" key="8">
    <source>
        <dbReference type="ARBA" id="ARBA00023239"/>
    </source>
</evidence>
<dbReference type="PIRSF" id="PIRSF016049">
    <property type="entry name" value="Man_dehyd"/>
    <property type="match status" value="1"/>
</dbReference>
<dbReference type="InterPro" id="IPR036237">
    <property type="entry name" value="Xyl_isomerase-like_sf"/>
</dbReference>
<evidence type="ECO:0000313" key="11">
    <source>
        <dbReference type="EMBL" id="MRI84426.1"/>
    </source>
</evidence>
<evidence type="ECO:0000313" key="15">
    <source>
        <dbReference type="Proteomes" id="UP000469870"/>
    </source>
</evidence>
<comment type="cofactor">
    <cofactor evidence="9">
        <name>Fe(2+)</name>
        <dbReference type="ChEBI" id="CHEBI:29033"/>
    </cofactor>
    <cofactor evidence="9">
        <name>Mn(2+)</name>
        <dbReference type="ChEBI" id="CHEBI:29035"/>
    </cofactor>
</comment>
<dbReference type="HAMAP" id="MF_00106">
    <property type="entry name" value="UxuA"/>
    <property type="match status" value="1"/>
</dbReference>
<evidence type="ECO:0000256" key="6">
    <source>
        <dbReference type="ARBA" id="ARBA00023004"/>
    </source>
</evidence>
<dbReference type="GO" id="GO:0042840">
    <property type="term" value="P:D-glucuronate catabolic process"/>
    <property type="evidence" value="ECO:0007669"/>
    <property type="project" value="TreeGrafter"/>
</dbReference>
<dbReference type="GO" id="GO:0030145">
    <property type="term" value="F:manganese ion binding"/>
    <property type="evidence" value="ECO:0007669"/>
    <property type="project" value="TreeGrafter"/>
</dbReference>
<keyword evidence="7 9" id="KW-0464">Manganese</keyword>
<evidence type="ECO:0000313" key="14">
    <source>
        <dbReference type="Proteomes" id="UP000440066"/>
    </source>
</evidence>
<keyword evidence="13" id="KW-1185">Reference proteome</keyword>
<comment type="pathway">
    <text evidence="3 9">Carbohydrate metabolism; pentose and glucuronate interconversion.</text>
</comment>
<dbReference type="EMBL" id="WJQS01000001">
    <property type="protein sequence ID" value="MRI84426.1"/>
    <property type="molecule type" value="Genomic_DNA"/>
</dbReference>
<dbReference type="Proteomes" id="UP000469870">
    <property type="component" value="Unassembled WGS sequence"/>
</dbReference>
<dbReference type="GO" id="GO:0008198">
    <property type="term" value="F:ferrous iron binding"/>
    <property type="evidence" value="ECO:0007669"/>
    <property type="project" value="TreeGrafter"/>
</dbReference>
<reference evidence="12 14" key="1">
    <citation type="submission" date="2019-11" db="EMBL/GenBank/DDBJ databases">
        <title>Characterisation of Fundicoccus ignavus gen. nov. sp. nov., a novel genus of the family Aerococcaceae from bulk tank milk.</title>
        <authorList>
            <person name="Siebert A."/>
            <person name="Huptas C."/>
            <person name="Wenning M."/>
            <person name="Scherer S."/>
            <person name="Doll E.V."/>
        </authorList>
    </citation>
    <scope>NUCLEOTIDE SEQUENCE [LARGE SCALE GENOMIC DNA]</scope>
    <source>
        <strain evidence="12 14">DSM 109652</strain>
    </source>
</reference>
<dbReference type="Pfam" id="PF03786">
    <property type="entry name" value="UxuA"/>
    <property type="match status" value="1"/>
</dbReference>
<evidence type="ECO:0000313" key="10">
    <source>
        <dbReference type="EMBL" id="MRI82700.1"/>
    </source>
</evidence>
<proteinExistence type="inferred from homology"/>
<gene>
    <name evidence="9 11" type="primary">uxuA</name>
    <name evidence="12" type="ORF">GF867_13115</name>
    <name evidence="11" type="ORF">GIY09_00715</name>
    <name evidence="10" type="ORF">GIY11_11840</name>
</gene>
<dbReference type="GO" id="GO:0008927">
    <property type="term" value="F:mannonate dehydratase activity"/>
    <property type="evidence" value="ECO:0007669"/>
    <property type="project" value="UniProtKB-UniRule"/>
</dbReference>
<dbReference type="Proteomes" id="UP000430975">
    <property type="component" value="Unassembled WGS sequence"/>
</dbReference>
<dbReference type="Proteomes" id="UP000440066">
    <property type="component" value="Unassembled WGS sequence"/>
</dbReference>
<dbReference type="NCBIfam" id="NF003027">
    <property type="entry name" value="PRK03906.1"/>
    <property type="match status" value="1"/>
</dbReference>
<dbReference type="Gene3D" id="3.20.20.150">
    <property type="entry name" value="Divalent-metal-dependent TIM barrel enzymes"/>
    <property type="match status" value="1"/>
</dbReference>
<evidence type="ECO:0000256" key="1">
    <source>
        <dbReference type="ARBA" id="ARBA00001794"/>
    </source>
</evidence>
<dbReference type="InterPro" id="IPR004628">
    <property type="entry name" value="Man_deHydtase"/>
</dbReference>
<dbReference type="UniPathway" id="UPA00246"/>
<dbReference type="PANTHER" id="PTHR30387:SF2">
    <property type="entry name" value="MANNONATE DEHYDRATASE"/>
    <property type="match status" value="1"/>
</dbReference>
<keyword evidence="6 9" id="KW-0408">Iron</keyword>
<dbReference type="EC" id="4.2.1.8" evidence="5 9"/>
<evidence type="ECO:0000313" key="12">
    <source>
        <dbReference type="EMBL" id="MRJ48486.1"/>
    </source>
</evidence>
<evidence type="ECO:0000256" key="2">
    <source>
        <dbReference type="ARBA" id="ARBA00002713"/>
    </source>
</evidence>